<name>A0A438EUJ1_VITVI</name>
<sequence>MTTHLEALDLWEIVEEDYEVPPLGDNPSINQMKIHRERKTKKAKAKACLFSAVSPSILTIIMQIESAATIWEHLKNEYQGIKGCRICSIANKVRLYGKEFFDERIVQKILALEQRRMMRQEGSVEGAFQAKSQNNDSRKDRKKNKKKNKSSNNKKNQKGAHPCHMEKVCKTQQKGEIKVAAADQYHKEHLFVAICFASKNTSESWLLDSGCTNHMTYDQGLFRELDKTTISKVRIGNGEFISARGKGLLPLKVSQRLLEKGFKVPFEDKFYMINDANGKDVFKIKMRGKNFALNLLKEERAVVSQENNVTDLWHKRLEHFHHNGVLYMKKNQLAVGLPDLKQNLPTCIAWFNEAVEDKKWRVAMQEELNMIEKNNTWELVDRPTHKKAIGVKCKIAFLNGYLEEEIFVEQPKGFAIKDRTRLSTKESLVWLEASTQSLVQQD</sequence>
<evidence type="ECO:0000259" key="2">
    <source>
        <dbReference type="Pfam" id="PF22936"/>
    </source>
</evidence>
<accession>A0A438EUJ1</accession>
<evidence type="ECO:0000313" key="4">
    <source>
        <dbReference type="Proteomes" id="UP000288805"/>
    </source>
</evidence>
<protein>
    <recommendedName>
        <fullName evidence="2">Retrovirus-related Pol polyprotein from transposon TNT 1-94-like beta-barrel domain-containing protein</fullName>
    </recommendedName>
</protein>
<dbReference type="PANTHER" id="PTHR35317:SF11">
    <property type="entry name" value="CCHC-TYPE DOMAIN-CONTAINING PROTEIN"/>
    <property type="match status" value="1"/>
</dbReference>
<dbReference type="Pfam" id="PF14223">
    <property type="entry name" value="Retrotran_gag_2"/>
    <property type="match status" value="1"/>
</dbReference>
<dbReference type="AlphaFoldDB" id="A0A438EUJ1"/>
<gene>
    <name evidence="3" type="ORF">CK203_094762</name>
</gene>
<dbReference type="InterPro" id="IPR054722">
    <property type="entry name" value="PolX-like_BBD"/>
</dbReference>
<dbReference type="PANTHER" id="PTHR35317">
    <property type="entry name" value="OS04G0629600 PROTEIN"/>
    <property type="match status" value="1"/>
</dbReference>
<reference evidence="3 4" key="1">
    <citation type="journal article" date="2018" name="PLoS Genet.">
        <title>Population sequencing reveals clonal diversity and ancestral inbreeding in the grapevine cultivar Chardonnay.</title>
        <authorList>
            <person name="Roach M.J."/>
            <person name="Johnson D.L."/>
            <person name="Bohlmann J."/>
            <person name="van Vuuren H.J."/>
            <person name="Jones S.J."/>
            <person name="Pretorius I.S."/>
            <person name="Schmidt S.A."/>
            <person name="Borneman A.R."/>
        </authorList>
    </citation>
    <scope>NUCLEOTIDE SEQUENCE [LARGE SCALE GENOMIC DNA]</scope>
    <source>
        <strain evidence="4">cv. Chardonnay</strain>
        <tissue evidence="3">Leaf</tissue>
    </source>
</reference>
<proteinExistence type="predicted"/>
<dbReference type="Proteomes" id="UP000288805">
    <property type="component" value="Unassembled WGS sequence"/>
</dbReference>
<evidence type="ECO:0000256" key="1">
    <source>
        <dbReference type="SAM" id="MobiDB-lite"/>
    </source>
</evidence>
<feature type="domain" description="Retrovirus-related Pol polyprotein from transposon TNT 1-94-like beta-barrel" evidence="2">
    <location>
        <begin position="205"/>
        <end position="254"/>
    </location>
</feature>
<evidence type="ECO:0000313" key="3">
    <source>
        <dbReference type="EMBL" id="RVW51369.1"/>
    </source>
</evidence>
<dbReference type="Pfam" id="PF22936">
    <property type="entry name" value="Pol_BBD"/>
    <property type="match status" value="1"/>
</dbReference>
<feature type="compositionally biased region" description="Basic residues" evidence="1">
    <location>
        <begin position="140"/>
        <end position="149"/>
    </location>
</feature>
<feature type="region of interest" description="Disordered" evidence="1">
    <location>
        <begin position="121"/>
        <end position="164"/>
    </location>
</feature>
<comment type="caution">
    <text evidence="3">The sequence shown here is derived from an EMBL/GenBank/DDBJ whole genome shotgun (WGS) entry which is preliminary data.</text>
</comment>
<organism evidence="3 4">
    <name type="scientific">Vitis vinifera</name>
    <name type="common">Grape</name>
    <dbReference type="NCBI Taxonomy" id="29760"/>
    <lineage>
        <taxon>Eukaryota</taxon>
        <taxon>Viridiplantae</taxon>
        <taxon>Streptophyta</taxon>
        <taxon>Embryophyta</taxon>
        <taxon>Tracheophyta</taxon>
        <taxon>Spermatophyta</taxon>
        <taxon>Magnoliopsida</taxon>
        <taxon>eudicotyledons</taxon>
        <taxon>Gunneridae</taxon>
        <taxon>Pentapetalae</taxon>
        <taxon>rosids</taxon>
        <taxon>Vitales</taxon>
        <taxon>Vitaceae</taxon>
        <taxon>Viteae</taxon>
        <taxon>Vitis</taxon>
    </lineage>
</organism>
<dbReference type="EMBL" id="QGNW01001183">
    <property type="protein sequence ID" value="RVW51369.1"/>
    <property type="molecule type" value="Genomic_DNA"/>
</dbReference>